<organism evidence="1 2">
    <name type="scientific">Candidatus Scalindua rubra</name>
    <dbReference type="NCBI Taxonomy" id="1872076"/>
    <lineage>
        <taxon>Bacteria</taxon>
        <taxon>Pseudomonadati</taxon>
        <taxon>Planctomycetota</taxon>
        <taxon>Candidatus Brocadiia</taxon>
        <taxon>Candidatus Brocadiales</taxon>
        <taxon>Candidatus Scalinduaceae</taxon>
        <taxon>Candidatus Scalindua</taxon>
    </lineage>
</organism>
<dbReference type="AlphaFoldDB" id="A0A1E3XB43"/>
<protein>
    <recommendedName>
        <fullName evidence="3">SHOCT domain-containing protein</fullName>
    </recommendedName>
</protein>
<dbReference type="EMBL" id="MAYW01000048">
    <property type="protein sequence ID" value="ODS32813.1"/>
    <property type="molecule type" value="Genomic_DNA"/>
</dbReference>
<sequence>MKQYIFLIFISSLLLFSLTFGCSLSLSKKTHRKSNIVGATVDDQDASVEIREELDEKGNVIKKNFNHPYYFTGSGLANILSSIYYKQRGFIKGGKGKRKLFRQEELQNIIPPIISAFSMANDSQDILVFSTSHKVLLSDNQSYFSMFVSGNELNIVFSTIKSKKNISDGRSFRKSNKVKFKDPLDVKRSSRWSLIPMGEQRLARGRRNWLIIDLSGNLFGMAGSDNVSDNISDNSIQAGSSVRAIERKVRTNENFIEEKKKYQGVRDKLRELKGLKDDDLISEEDYEKKKKELLNKF</sequence>
<accession>A0A1E3XB43</accession>
<reference evidence="1 2" key="1">
    <citation type="submission" date="2016-07" db="EMBL/GenBank/DDBJ databases">
        <title>Draft genome of Scalindua rubra, obtained from a brine-seawater interface in the Red Sea, sheds light on salt adaptation in anammox bacteria.</title>
        <authorList>
            <person name="Speth D.R."/>
            <person name="Lagkouvardos I."/>
            <person name="Wang Y."/>
            <person name="Qian P.-Y."/>
            <person name="Dutilh B.E."/>
            <person name="Jetten M.S."/>
        </authorList>
    </citation>
    <scope>NUCLEOTIDE SEQUENCE [LARGE SCALE GENOMIC DNA]</scope>
    <source>
        <strain evidence="1">BSI-1</strain>
    </source>
</reference>
<proteinExistence type="predicted"/>
<dbReference type="PROSITE" id="PS51257">
    <property type="entry name" value="PROKAR_LIPOPROTEIN"/>
    <property type="match status" value="1"/>
</dbReference>
<gene>
    <name evidence="1" type="ORF">SCARUB_02070</name>
</gene>
<name>A0A1E3XB43_9BACT</name>
<evidence type="ECO:0000313" key="1">
    <source>
        <dbReference type="EMBL" id="ODS32813.1"/>
    </source>
</evidence>
<dbReference type="Proteomes" id="UP000094056">
    <property type="component" value="Unassembled WGS sequence"/>
</dbReference>
<evidence type="ECO:0000313" key="2">
    <source>
        <dbReference type="Proteomes" id="UP000094056"/>
    </source>
</evidence>
<evidence type="ECO:0008006" key="3">
    <source>
        <dbReference type="Google" id="ProtNLM"/>
    </source>
</evidence>
<comment type="caution">
    <text evidence="1">The sequence shown here is derived from an EMBL/GenBank/DDBJ whole genome shotgun (WGS) entry which is preliminary data.</text>
</comment>